<evidence type="ECO:0000256" key="1">
    <source>
        <dbReference type="ARBA" id="ARBA00001936"/>
    </source>
</evidence>
<feature type="compositionally biased region" description="Basic and acidic residues" evidence="14">
    <location>
        <begin position="647"/>
        <end position="659"/>
    </location>
</feature>
<feature type="compositionally biased region" description="Polar residues" evidence="14">
    <location>
        <begin position="701"/>
        <end position="710"/>
    </location>
</feature>
<comment type="catalytic activity">
    <reaction evidence="11">
        <text>[1,4-alpha-D-glucosyl](n)-L-tyrosyl-[glycogenin] + UDP-alpha-D-glucose = [1,4-alpha-D-glucosyl](n+1)-L-tyrosyl-[glycogenin] + UDP + H(+)</text>
        <dbReference type="Rhea" id="RHEA:56560"/>
        <dbReference type="Rhea" id="RHEA-COMP:14606"/>
        <dbReference type="Rhea" id="RHEA-COMP:14607"/>
        <dbReference type="ChEBI" id="CHEBI:15378"/>
        <dbReference type="ChEBI" id="CHEBI:58223"/>
        <dbReference type="ChEBI" id="CHEBI:58885"/>
        <dbReference type="ChEBI" id="CHEBI:140574"/>
        <dbReference type="EC" id="2.4.1.186"/>
    </reaction>
</comment>
<keyword evidence="8" id="KW-0464">Manganese</keyword>
<dbReference type="STRING" id="5364.A0A5C3NJL6"/>
<dbReference type="InterPro" id="IPR050587">
    <property type="entry name" value="GNT1/Glycosyltrans_8"/>
</dbReference>
<comment type="function">
    <text evidence="13">Self-glucosylating initiator of glycogen synthesis. It catalyzes the formation of a short alpha (1,4)-glucosyl chain covalently attached via a glucose 1-O-tyrosyl linkage to internal tyrosine residues and these chains act as primers for the elongation reaction catalyzed by glycogen synthase.</text>
</comment>
<feature type="compositionally biased region" description="Acidic residues" evidence="14">
    <location>
        <begin position="665"/>
        <end position="679"/>
    </location>
</feature>
<keyword evidence="15" id="KW-0812">Transmembrane</keyword>
<reference evidence="16 17" key="1">
    <citation type="journal article" date="2019" name="Nat. Ecol. Evol.">
        <title>Megaphylogeny resolves global patterns of mushroom evolution.</title>
        <authorList>
            <person name="Varga T."/>
            <person name="Krizsan K."/>
            <person name="Foldi C."/>
            <person name="Dima B."/>
            <person name="Sanchez-Garcia M."/>
            <person name="Sanchez-Ramirez S."/>
            <person name="Szollosi G.J."/>
            <person name="Szarkandi J.G."/>
            <person name="Papp V."/>
            <person name="Albert L."/>
            <person name="Andreopoulos W."/>
            <person name="Angelini C."/>
            <person name="Antonin V."/>
            <person name="Barry K.W."/>
            <person name="Bougher N.L."/>
            <person name="Buchanan P."/>
            <person name="Buyck B."/>
            <person name="Bense V."/>
            <person name="Catcheside P."/>
            <person name="Chovatia M."/>
            <person name="Cooper J."/>
            <person name="Damon W."/>
            <person name="Desjardin D."/>
            <person name="Finy P."/>
            <person name="Geml J."/>
            <person name="Haridas S."/>
            <person name="Hughes K."/>
            <person name="Justo A."/>
            <person name="Karasinski D."/>
            <person name="Kautmanova I."/>
            <person name="Kiss B."/>
            <person name="Kocsube S."/>
            <person name="Kotiranta H."/>
            <person name="LaButti K.M."/>
            <person name="Lechner B.E."/>
            <person name="Liimatainen K."/>
            <person name="Lipzen A."/>
            <person name="Lukacs Z."/>
            <person name="Mihaltcheva S."/>
            <person name="Morgado L.N."/>
            <person name="Niskanen T."/>
            <person name="Noordeloos M.E."/>
            <person name="Ohm R.A."/>
            <person name="Ortiz-Santana B."/>
            <person name="Ovrebo C."/>
            <person name="Racz N."/>
            <person name="Riley R."/>
            <person name="Savchenko A."/>
            <person name="Shiryaev A."/>
            <person name="Soop K."/>
            <person name="Spirin V."/>
            <person name="Szebenyi C."/>
            <person name="Tomsovsky M."/>
            <person name="Tulloss R.E."/>
            <person name="Uehling J."/>
            <person name="Grigoriev I.V."/>
            <person name="Vagvolgyi C."/>
            <person name="Papp T."/>
            <person name="Martin F.M."/>
            <person name="Miettinen O."/>
            <person name="Hibbett D.S."/>
            <person name="Nagy L.G."/>
        </authorList>
    </citation>
    <scope>NUCLEOTIDE SEQUENCE [LARGE SCALE GENOMIC DNA]</scope>
    <source>
        <strain evidence="16 17">OMC1185</strain>
    </source>
</reference>
<feature type="compositionally biased region" description="Basic and acidic residues" evidence="14">
    <location>
        <begin position="680"/>
        <end position="693"/>
    </location>
</feature>
<feature type="compositionally biased region" description="Pro residues" evidence="14">
    <location>
        <begin position="417"/>
        <end position="427"/>
    </location>
</feature>
<feature type="compositionally biased region" description="Pro residues" evidence="14">
    <location>
        <begin position="594"/>
        <end position="604"/>
    </location>
</feature>
<keyword evidence="5" id="KW-0479">Metal-binding</keyword>
<evidence type="ECO:0000256" key="3">
    <source>
        <dbReference type="ARBA" id="ARBA00022490"/>
    </source>
</evidence>
<dbReference type="GO" id="GO:0005737">
    <property type="term" value="C:cytoplasm"/>
    <property type="evidence" value="ECO:0007669"/>
    <property type="project" value="UniProtKB-SubCell"/>
</dbReference>
<evidence type="ECO:0000256" key="4">
    <source>
        <dbReference type="ARBA" id="ARBA00022679"/>
    </source>
</evidence>
<comment type="cofactor">
    <cofactor evidence="1">
        <name>Mn(2+)</name>
        <dbReference type="ChEBI" id="CHEBI:29035"/>
    </cofactor>
</comment>
<feature type="compositionally biased region" description="Basic residues" evidence="14">
    <location>
        <begin position="731"/>
        <end position="744"/>
    </location>
</feature>
<dbReference type="CDD" id="cd02537">
    <property type="entry name" value="GT8_Glycogenin"/>
    <property type="match status" value="1"/>
</dbReference>
<evidence type="ECO:0000256" key="5">
    <source>
        <dbReference type="ARBA" id="ARBA00022723"/>
    </source>
</evidence>
<dbReference type="InterPro" id="IPR002495">
    <property type="entry name" value="Glyco_trans_8"/>
</dbReference>
<dbReference type="EMBL" id="ML213503">
    <property type="protein sequence ID" value="TFK56666.1"/>
    <property type="molecule type" value="Genomic_DNA"/>
</dbReference>
<sequence length="922" mass="100511">MPYVEAGIYVCNLVVPTFYSFSFPVSLLARRTRFGFCPLRAHSLMAAPYAFATLVTSDSYLPGALALVAALRDVHPSPPVPPEVDFQTVCLVTPESVDVSTTKLLRRAFDLVVGVEIIEQENTQGLKLLGRPDLSHVLTKLHVFRLTQYSTIIFLDADILPIRPLSHLFNLPHEFSAVPDVGWPDIFNSGMMVLTPGEDKFEELRKLAKTQGSWDGGDQGLLNEWRGQNWNRLSFTYNTTPTAAYTYAPAYERFGSQISAIHFIGSSKPWTDIPYRAPGSKESQEAASGPQRAYNYSALVDRWYAVYDKHYRSQPVDAEAEFEVKLYSSAWDETAGGMPAGSALGLEELRRMAVEGMGMYGGGSSGSVGIAGGRQEGEYRSMPLDGRFDLMRPRKEQGGQRTPTQDMYLPSVGTLPTPGPDEVPPAPYHHGHSLPPTPQGGDSNHQQHPSHPRYPSPPLLSWNPAIEPPPRTAPPVSAFPTDTYFPNVWDQPHGQHHGGPSAHHGPFFEPPPPSAIPERLLREGHYTNVIGQAHQGQAGLPPDPTKVRTVFPWEEKPRHAPARAFPSTDAPRGVFIEEQKSPEHAESPGTHSPSQPPPPPPPTKGFPSKLAYMNAWDTVPQIQKYASKLVRPSQAAAPPPPVDDDDGFRRGYRSWETRSEASSFDGDDEGANDETDDDDVSRNGDESSRERSSSRRRRSSGASNGALTPTGTGGRYRGQGVQTIPPEMRTTKRSPPRPALKTRGRTSSSATVKNWDPIAGPGSPGILPRSGSPALDSPGLLPPARPGMNNWESGSGIKSSRNFSPPMAASPKRVSPVHSPPHNYNRVRSSPPQTSPTSKPLATPAMTRTSSNETGAASSPSSIGPVSPLDGQPLTSATRNAATRVWDPTRSVDIFKKGSEEVLARFLRMAPQSWEEQEGERT</sequence>
<dbReference type="GO" id="GO:0008466">
    <property type="term" value="F:glycogenin glucosyltransferase activity"/>
    <property type="evidence" value="ECO:0007669"/>
    <property type="project" value="UniProtKB-EC"/>
</dbReference>
<organism evidence="16 17">
    <name type="scientific">Heliocybe sulcata</name>
    <dbReference type="NCBI Taxonomy" id="5364"/>
    <lineage>
        <taxon>Eukaryota</taxon>
        <taxon>Fungi</taxon>
        <taxon>Dikarya</taxon>
        <taxon>Basidiomycota</taxon>
        <taxon>Agaricomycotina</taxon>
        <taxon>Agaricomycetes</taxon>
        <taxon>Gloeophyllales</taxon>
        <taxon>Gloeophyllaceae</taxon>
        <taxon>Heliocybe</taxon>
    </lineage>
</organism>
<dbReference type="Gene3D" id="3.90.550.10">
    <property type="entry name" value="Spore Coat Polysaccharide Biosynthesis Protein SpsA, Chain A"/>
    <property type="match status" value="1"/>
</dbReference>
<dbReference type="Pfam" id="PF01501">
    <property type="entry name" value="Glyco_transf_8"/>
    <property type="match status" value="1"/>
</dbReference>
<evidence type="ECO:0000256" key="11">
    <source>
        <dbReference type="ARBA" id="ARBA00050886"/>
    </source>
</evidence>
<keyword evidence="17" id="KW-1185">Reference proteome</keyword>
<feature type="compositionally biased region" description="Polar residues" evidence="14">
    <location>
        <begin position="790"/>
        <end position="803"/>
    </location>
</feature>
<evidence type="ECO:0000256" key="8">
    <source>
        <dbReference type="ARBA" id="ARBA00023211"/>
    </source>
</evidence>
<dbReference type="SUPFAM" id="SSF53448">
    <property type="entry name" value="Nucleotide-diphospho-sugar transferases"/>
    <property type="match status" value="1"/>
</dbReference>
<proteinExistence type="inferred from homology"/>
<evidence type="ECO:0000256" key="7">
    <source>
        <dbReference type="ARBA" id="ARBA00023180"/>
    </source>
</evidence>
<dbReference type="Proteomes" id="UP000305948">
    <property type="component" value="Unassembled WGS sequence"/>
</dbReference>
<dbReference type="PANTHER" id="PTHR11183">
    <property type="entry name" value="GLYCOGENIN SUBFAMILY MEMBER"/>
    <property type="match status" value="1"/>
</dbReference>
<dbReference type="OrthoDB" id="2014201at2759"/>
<evidence type="ECO:0000256" key="12">
    <source>
        <dbReference type="ARBA" id="ARBA00052293"/>
    </source>
</evidence>
<evidence type="ECO:0000256" key="10">
    <source>
        <dbReference type="ARBA" id="ARBA00038934"/>
    </source>
</evidence>
<evidence type="ECO:0000256" key="15">
    <source>
        <dbReference type="SAM" id="Phobius"/>
    </source>
</evidence>
<feature type="compositionally biased region" description="Low complexity" evidence="14">
    <location>
        <begin position="829"/>
        <end position="840"/>
    </location>
</feature>
<dbReference type="InterPro" id="IPR029044">
    <property type="entry name" value="Nucleotide-diphossugar_trans"/>
</dbReference>
<feature type="region of interest" description="Disordered" evidence="14">
    <location>
        <begin position="393"/>
        <end position="518"/>
    </location>
</feature>
<comment type="catalytic activity">
    <reaction evidence="12">
        <text>L-tyrosyl-[glycogenin] + UDP-alpha-D-glucose = alpha-D-glucosyl-L-tyrosyl-[glycogenin] + UDP + H(+)</text>
        <dbReference type="Rhea" id="RHEA:23360"/>
        <dbReference type="Rhea" id="RHEA-COMP:14604"/>
        <dbReference type="Rhea" id="RHEA-COMP:14605"/>
        <dbReference type="ChEBI" id="CHEBI:15378"/>
        <dbReference type="ChEBI" id="CHEBI:46858"/>
        <dbReference type="ChEBI" id="CHEBI:58223"/>
        <dbReference type="ChEBI" id="CHEBI:58885"/>
        <dbReference type="ChEBI" id="CHEBI:140573"/>
        <dbReference type="EC" id="2.4.1.186"/>
    </reaction>
</comment>
<dbReference type="GO" id="GO:0046872">
    <property type="term" value="F:metal ion binding"/>
    <property type="evidence" value="ECO:0007669"/>
    <property type="project" value="UniProtKB-KW"/>
</dbReference>
<dbReference type="AlphaFoldDB" id="A0A5C3NJL6"/>
<keyword evidence="3" id="KW-0963">Cytoplasm</keyword>
<dbReference type="EC" id="2.4.1.186" evidence="10"/>
<protein>
    <recommendedName>
        <fullName evidence="10">glycogenin glucosyltransferase</fullName>
        <ecNumber evidence="10">2.4.1.186</ecNumber>
    </recommendedName>
</protein>
<keyword evidence="15" id="KW-1133">Transmembrane helix</keyword>
<feature type="region of interest" description="Disordered" evidence="14">
    <location>
        <begin position="580"/>
        <end position="612"/>
    </location>
</feature>
<evidence type="ECO:0000256" key="6">
    <source>
        <dbReference type="ARBA" id="ARBA00023056"/>
    </source>
</evidence>
<feature type="region of interest" description="Disordered" evidence="14">
    <location>
        <begin position="627"/>
        <end position="887"/>
    </location>
</feature>
<evidence type="ECO:0000313" key="17">
    <source>
        <dbReference type="Proteomes" id="UP000305948"/>
    </source>
</evidence>
<gene>
    <name evidence="16" type="ORF">OE88DRAFT_45721</name>
</gene>
<comment type="similarity">
    <text evidence="9">Belongs to the glycosyltransferase 8 family. Glycogenin subfamily.</text>
</comment>
<keyword evidence="7" id="KW-0325">Glycoprotein</keyword>
<dbReference type="GO" id="GO:0005978">
    <property type="term" value="P:glycogen biosynthetic process"/>
    <property type="evidence" value="ECO:0007669"/>
    <property type="project" value="UniProtKB-KW"/>
</dbReference>
<comment type="subcellular location">
    <subcellularLocation>
        <location evidence="2">Cytoplasm</location>
    </subcellularLocation>
</comment>
<evidence type="ECO:0000256" key="13">
    <source>
        <dbReference type="ARBA" id="ARBA00057883"/>
    </source>
</evidence>
<keyword evidence="15" id="KW-0472">Membrane</keyword>
<accession>A0A5C3NJL6</accession>
<feature type="compositionally biased region" description="Polar residues" evidence="14">
    <location>
        <begin position="440"/>
        <end position="449"/>
    </location>
</feature>
<evidence type="ECO:0000256" key="9">
    <source>
        <dbReference type="ARBA" id="ARBA00038162"/>
    </source>
</evidence>
<feature type="compositionally biased region" description="Polar residues" evidence="14">
    <location>
        <begin position="846"/>
        <end position="864"/>
    </location>
</feature>
<keyword evidence="6" id="KW-0320">Glycogen biosynthesis</keyword>
<feature type="transmembrane region" description="Helical" evidence="15">
    <location>
        <begin position="6"/>
        <end position="29"/>
    </location>
</feature>
<keyword evidence="4" id="KW-0808">Transferase</keyword>
<dbReference type="FunFam" id="3.90.550.10:FF:000092">
    <property type="entry name" value="Glycogenin 2"/>
    <property type="match status" value="1"/>
</dbReference>
<evidence type="ECO:0000256" key="14">
    <source>
        <dbReference type="SAM" id="MobiDB-lite"/>
    </source>
</evidence>
<evidence type="ECO:0000313" key="16">
    <source>
        <dbReference type="EMBL" id="TFK56666.1"/>
    </source>
</evidence>
<evidence type="ECO:0000256" key="2">
    <source>
        <dbReference type="ARBA" id="ARBA00004496"/>
    </source>
</evidence>
<name>A0A5C3NJL6_9AGAM</name>